<accession>A0A9P7HMZ2</accession>
<proteinExistence type="predicted"/>
<dbReference type="InterPro" id="IPR011032">
    <property type="entry name" value="GroES-like_sf"/>
</dbReference>
<dbReference type="Gene3D" id="3.40.50.720">
    <property type="entry name" value="NAD(P)-binding Rossmann-like Domain"/>
    <property type="match status" value="1"/>
</dbReference>
<dbReference type="InterPro" id="IPR013149">
    <property type="entry name" value="ADH-like_C"/>
</dbReference>
<feature type="domain" description="Enoyl reductase (ER)" evidence="1">
    <location>
        <begin position="10"/>
        <end position="271"/>
    </location>
</feature>
<dbReference type="OrthoDB" id="9992527at2759"/>
<dbReference type="InterPro" id="IPR036291">
    <property type="entry name" value="NAD(P)-bd_dom_sf"/>
</dbReference>
<evidence type="ECO:0000313" key="3">
    <source>
        <dbReference type="Proteomes" id="UP000750502"/>
    </source>
</evidence>
<sequence length="274" mass="29666">MKAVRRTGNGPLETTLVINDQEPMPKHTYSLPPGHVLVKVAYTSLNPFQYKVAETPVIGTWAFKGIPCLDFAGTVARSTDSEFQEGSKVFGQTQPMNFGACAQYLVVAAQLCNRVPDNVRLEDAATFGIAGFTAYQMIVPFIGNGGGRKKILIIGGSGGLGTYATQIAKALGYCVTATCLGGNTDLGKEIGTDEVINYRAKDVGALKQSSKQYDLIVDPVCSDPRLYWESYQYLDPRGLYVTVVGGLDLKFVKAPIQSIRTAHSIRHTYTLPLT</sequence>
<evidence type="ECO:0000259" key="1">
    <source>
        <dbReference type="SMART" id="SM00829"/>
    </source>
</evidence>
<dbReference type="InterPro" id="IPR020843">
    <property type="entry name" value="ER"/>
</dbReference>
<gene>
    <name evidence="2" type="ORF">H9Q72_012816</name>
</gene>
<dbReference type="Pfam" id="PF08240">
    <property type="entry name" value="ADH_N"/>
    <property type="match status" value="1"/>
</dbReference>
<dbReference type="SMART" id="SM00829">
    <property type="entry name" value="PKS_ER"/>
    <property type="match status" value="1"/>
</dbReference>
<evidence type="ECO:0000313" key="2">
    <source>
        <dbReference type="EMBL" id="KAG5759059.1"/>
    </source>
</evidence>
<dbReference type="PANTHER" id="PTHR44013">
    <property type="entry name" value="ZINC-TYPE ALCOHOL DEHYDROGENASE-LIKE PROTEIN C16A3.02C"/>
    <property type="match status" value="1"/>
</dbReference>
<dbReference type="AlphaFoldDB" id="A0A9P7HMZ2"/>
<dbReference type="Gene3D" id="3.90.180.10">
    <property type="entry name" value="Medium-chain alcohol dehydrogenases, catalytic domain"/>
    <property type="match status" value="1"/>
</dbReference>
<dbReference type="PANTHER" id="PTHR44013:SF1">
    <property type="entry name" value="ZINC-TYPE ALCOHOL DEHYDROGENASE-LIKE PROTEIN C16A3.02C"/>
    <property type="match status" value="1"/>
</dbReference>
<dbReference type="InterPro" id="IPR052733">
    <property type="entry name" value="Chloroplast_QOR"/>
</dbReference>
<dbReference type="Pfam" id="PF00107">
    <property type="entry name" value="ADH_zinc_N"/>
    <property type="match status" value="1"/>
</dbReference>
<comment type="caution">
    <text evidence="2">The sequence shown here is derived from an EMBL/GenBank/DDBJ whole genome shotgun (WGS) entry which is preliminary data.</text>
</comment>
<dbReference type="Proteomes" id="UP000750502">
    <property type="component" value="Unassembled WGS sequence"/>
</dbReference>
<reference evidence="2" key="2">
    <citation type="submission" date="2020-10" db="EMBL/GenBank/DDBJ databases">
        <authorList>
            <person name="Peck L.D."/>
            <person name="Nowell R.W."/>
            <person name="Flood J."/>
            <person name="Ryan M.J."/>
            <person name="Barraclough T.G."/>
        </authorList>
    </citation>
    <scope>NUCLEOTIDE SEQUENCE</scope>
    <source>
        <strain evidence="2">IMI 127659i</strain>
    </source>
</reference>
<reference evidence="2" key="1">
    <citation type="journal article" date="2020" name="bioRxiv">
        <title>Historical genomics reveals the evolutionary mechanisms behind multiple outbreaks of the host-specific coffee wilt pathogen Fusarium xylarioides.</title>
        <authorList>
            <person name="Peck D."/>
            <person name="Nowell R.W."/>
            <person name="Flood J."/>
            <person name="Ryan M.J."/>
            <person name="Barraclough T.G."/>
        </authorList>
    </citation>
    <scope>NUCLEOTIDE SEQUENCE</scope>
    <source>
        <strain evidence="2">IMI 127659i</strain>
    </source>
</reference>
<dbReference type="InterPro" id="IPR013154">
    <property type="entry name" value="ADH-like_N"/>
</dbReference>
<dbReference type="EMBL" id="JADFTT010000719">
    <property type="protein sequence ID" value="KAG5759059.1"/>
    <property type="molecule type" value="Genomic_DNA"/>
</dbReference>
<dbReference type="CDD" id="cd08267">
    <property type="entry name" value="MDR1"/>
    <property type="match status" value="1"/>
</dbReference>
<organism evidence="2 3">
    <name type="scientific">Fusarium xylarioides</name>
    <dbReference type="NCBI Taxonomy" id="221167"/>
    <lineage>
        <taxon>Eukaryota</taxon>
        <taxon>Fungi</taxon>
        <taxon>Dikarya</taxon>
        <taxon>Ascomycota</taxon>
        <taxon>Pezizomycotina</taxon>
        <taxon>Sordariomycetes</taxon>
        <taxon>Hypocreomycetidae</taxon>
        <taxon>Hypocreales</taxon>
        <taxon>Nectriaceae</taxon>
        <taxon>Fusarium</taxon>
        <taxon>Fusarium fujikuroi species complex</taxon>
    </lineage>
</organism>
<name>A0A9P7HMZ2_9HYPO</name>
<protein>
    <recommendedName>
        <fullName evidence="1">Enoyl reductase (ER) domain-containing protein</fullName>
    </recommendedName>
</protein>
<dbReference type="GO" id="GO:0016491">
    <property type="term" value="F:oxidoreductase activity"/>
    <property type="evidence" value="ECO:0007669"/>
    <property type="project" value="InterPro"/>
</dbReference>
<dbReference type="SUPFAM" id="SSF51735">
    <property type="entry name" value="NAD(P)-binding Rossmann-fold domains"/>
    <property type="match status" value="1"/>
</dbReference>
<keyword evidence="3" id="KW-1185">Reference proteome</keyword>
<dbReference type="SUPFAM" id="SSF50129">
    <property type="entry name" value="GroES-like"/>
    <property type="match status" value="1"/>
</dbReference>